<protein>
    <submittedName>
        <fullName evidence="4">Metallopeptidase</fullName>
    </submittedName>
</protein>
<reference evidence="4 5" key="1">
    <citation type="submission" date="2021-06" db="EMBL/GenBank/DDBJ databases">
        <authorList>
            <person name="Sun Q."/>
            <person name="Li D."/>
        </authorList>
    </citation>
    <scope>NUCLEOTIDE SEQUENCE [LARGE SCALE GENOMIC DNA]</scope>
    <source>
        <strain evidence="4 5">MSJd-7</strain>
    </source>
</reference>
<accession>A0ABS6EQX3</accession>
<dbReference type="Pfam" id="PF09967">
    <property type="entry name" value="DUF2201"/>
    <property type="match status" value="1"/>
</dbReference>
<feature type="compositionally biased region" description="Low complexity" evidence="1">
    <location>
        <begin position="181"/>
        <end position="191"/>
    </location>
</feature>
<evidence type="ECO:0000259" key="3">
    <source>
        <dbReference type="Pfam" id="PF13203"/>
    </source>
</evidence>
<dbReference type="PANTHER" id="PTHR38730:SF1">
    <property type="entry name" value="SLL7028 PROTEIN"/>
    <property type="match status" value="1"/>
</dbReference>
<evidence type="ECO:0000313" key="5">
    <source>
        <dbReference type="Proteomes" id="UP000783588"/>
    </source>
</evidence>
<dbReference type="PANTHER" id="PTHR38730">
    <property type="entry name" value="SLL7028 PROTEIN"/>
    <property type="match status" value="1"/>
</dbReference>
<dbReference type="EMBL" id="JAHLQI010000001">
    <property type="protein sequence ID" value="MBU5489521.1"/>
    <property type="molecule type" value="Genomic_DNA"/>
</dbReference>
<evidence type="ECO:0000259" key="2">
    <source>
        <dbReference type="Pfam" id="PF09967"/>
    </source>
</evidence>
<comment type="caution">
    <text evidence="4">The sequence shown here is derived from an EMBL/GenBank/DDBJ whole genome shotgun (WGS) entry which is preliminary data.</text>
</comment>
<feature type="domain" description="VWA-like" evidence="2">
    <location>
        <begin position="300"/>
        <end position="439"/>
    </location>
</feature>
<evidence type="ECO:0000313" key="4">
    <source>
        <dbReference type="EMBL" id="MBU5489521.1"/>
    </source>
</evidence>
<dbReference type="InterPro" id="IPR025154">
    <property type="entry name" value="Put_metallopeptidase_dom"/>
</dbReference>
<keyword evidence="5" id="KW-1185">Reference proteome</keyword>
<sequence>MNPLHEQLIQIGTRILSLCRSELYLSMRYLDLALSALSYDLNLQTRTIATDGVHLFYNPNYLIHNYEDDPIAVNRMYLHIILHCIFRHMTQAEQRDPEDWNLACDIAVESIIDSLDYPCIQRLITDRRQEYYDSLQVSVLNAEQVYDVLTKMTYSQKIGMRREFSVDDHRFWEQLQDDKQQQQPSGDNPADSPSPPPPSKDEVEQTWQDISQKTQTSIETIQREVSLMAGNLRQHLQIENRQRYDYRAFLRKFAVTREEVRVDPDSFDYGFYNYSLQLYPNMPMLEELEYRECKKIHDFVIAIDTSGSCSGELVKKFLEETVTILLDGNSFFRTVNVHIIQCDAGIQSDTKITDPQHLNDMLQNFDVSGNGDTDFRPVFDYIEQLQQRGELLQLQGLLFFTDGVGVYPKKRPPYDAAFIFFDNSYAEHLVPPWAMKLVLSESDLTRG</sequence>
<name>A0ABS6EQX3_9FIRM</name>
<feature type="region of interest" description="Disordered" evidence="1">
    <location>
        <begin position="176"/>
        <end position="204"/>
    </location>
</feature>
<gene>
    <name evidence="4" type="ORF">KQI75_02565</name>
</gene>
<evidence type="ECO:0000256" key="1">
    <source>
        <dbReference type="SAM" id="MobiDB-lite"/>
    </source>
</evidence>
<dbReference type="InterPro" id="IPR018698">
    <property type="entry name" value="VWA-like_dom"/>
</dbReference>
<feature type="domain" description="Putative metallopeptidase" evidence="3">
    <location>
        <begin position="32"/>
        <end position="253"/>
    </location>
</feature>
<dbReference type="Pfam" id="PF13203">
    <property type="entry name" value="DUF2201_N"/>
    <property type="match status" value="1"/>
</dbReference>
<proteinExistence type="predicted"/>
<organism evidence="4 5">
    <name type="scientific">Butyricicoccus intestinisimiae</name>
    <dbReference type="NCBI Taxonomy" id="2841509"/>
    <lineage>
        <taxon>Bacteria</taxon>
        <taxon>Bacillati</taxon>
        <taxon>Bacillota</taxon>
        <taxon>Clostridia</taxon>
        <taxon>Eubacteriales</taxon>
        <taxon>Butyricicoccaceae</taxon>
        <taxon>Butyricicoccus</taxon>
    </lineage>
</organism>
<dbReference type="Proteomes" id="UP000783588">
    <property type="component" value="Unassembled WGS sequence"/>
</dbReference>
<dbReference type="RefSeq" id="WP_216469114.1">
    <property type="nucleotide sequence ID" value="NZ_JAHLQI010000001.1"/>
</dbReference>